<name>A0ACB7SF86_HYAAI</name>
<dbReference type="EMBL" id="CM023484">
    <property type="protein sequence ID" value="KAH6932564.1"/>
    <property type="molecule type" value="Genomic_DNA"/>
</dbReference>
<evidence type="ECO:0000313" key="2">
    <source>
        <dbReference type="Proteomes" id="UP000821845"/>
    </source>
</evidence>
<dbReference type="Proteomes" id="UP000821845">
    <property type="component" value="Chromosome 4"/>
</dbReference>
<organism evidence="1 2">
    <name type="scientific">Hyalomma asiaticum</name>
    <name type="common">Tick</name>
    <dbReference type="NCBI Taxonomy" id="266040"/>
    <lineage>
        <taxon>Eukaryota</taxon>
        <taxon>Metazoa</taxon>
        <taxon>Ecdysozoa</taxon>
        <taxon>Arthropoda</taxon>
        <taxon>Chelicerata</taxon>
        <taxon>Arachnida</taxon>
        <taxon>Acari</taxon>
        <taxon>Parasitiformes</taxon>
        <taxon>Ixodida</taxon>
        <taxon>Ixodoidea</taxon>
        <taxon>Ixodidae</taxon>
        <taxon>Hyalomminae</taxon>
        <taxon>Hyalomma</taxon>
    </lineage>
</organism>
<gene>
    <name evidence="1" type="ORF">HPB50_007609</name>
</gene>
<protein>
    <submittedName>
        <fullName evidence="1">Uncharacterized protein</fullName>
    </submittedName>
</protein>
<keyword evidence="2" id="KW-1185">Reference proteome</keyword>
<comment type="caution">
    <text evidence="1">The sequence shown here is derived from an EMBL/GenBank/DDBJ whole genome shotgun (WGS) entry which is preliminary data.</text>
</comment>
<proteinExistence type="predicted"/>
<reference evidence="1" key="1">
    <citation type="submission" date="2020-05" db="EMBL/GenBank/DDBJ databases">
        <title>Large-scale comparative analyses of tick genomes elucidate their genetic diversity and vector capacities.</title>
        <authorList>
            <person name="Jia N."/>
            <person name="Wang J."/>
            <person name="Shi W."/>
            <person name="Du L."/>
            <person name="Sun Y."/>
            <person name="Zhan W."/>
            <person name="Jiang J."/>
            <person name="Wang Q."/>
            <person name="Zhang B."/>
            <person name="Ji P."/>
            <person name="Sakyi L.B."/>
            <person name="Cui X."/>
            <person name="Yuan T."/>
            <person name="Jiang B."/>
            <person name="Yang W."/>
            <person name="Lam T.T.-Y."/>
            <person name="Chang Q."/>
            <person name="Ding S."/>
            <person name="Wang X."/>
            <person name="Zhu J."/>
            <person name="Ruan X."/>
            <person name="Zhao L."/>
            <person name="Wei J."/>
            <person name="Que T."/>
            <person name="Du C."/>
            <person name="Cheng J."/>
            <person name="Dai P."/>
            <person name="Han X."/>
            <person name="Huang E."/>
            <person name="Gao Y."/>
            <person name="Liu J."/>
            <person name="Shao H."/>
            <person name="Ye R."/>
            <person name="Li L."/>
            <person name="Wei W."/>
            <person name="Wang X."/>
            <person name="Wang C."/>
            <person name="Yang T."/>
            <person name="Huo Q."/>
            <person name="Li W."/>
            <person name="Guo W."/>
            <person name="Chen H."/>
            <person name="Zhou L."/>
            <person name="Ni X."/>
            <person name="Tian J."/>
            <person name="Zhou Y."/>
            <person name="Sheng Y."/>
            <person name="Liu T."/>
            <person name="Pan Y."/>
            <person name="Xia L."/>
            <person name="Li J."/>
            <person name="Zhao F."/>
            <person name="Cao W."/>
        </authorList>
    </citation>
    <scope>NUCLEOTIDE SEQUENCE</scope>
    <source>
        <strain evidence="1">Hyas-2018</strain>
    </source>
</reference>
<sequence length="207" mass="23021">MEGGGGSSGGAPAKAPAEGAATFQEESAVRRAEPQDCATIMRFVHALAHFHNMPDAVHIDLQQLENAMFKSNPRHLWAFLATIRRRDTGKALVAAEEAPAGMVTFHYRYSAVQGGRILYIEDLFVSEEYRGRGTGRRTAYFSASYGAVYVYAKRDMAGLQVHKDNKGAQRLYLKNGAVDQSEAGDVRLFFFDRDSRFPHSEEKEKAR</sequence>
<evidence type="ECO:0000313" key="1">
    <source>
        <dbReference type="EMBL" id="KAH6932564.1"/>
    </source>
</evidence>
<accession>A0ACB7SF86</accession>